<dbReference type="KEGG" id="hhd:HBHAL_2279"/>
<dbReference type="RefSeq" id="WP_014642531.1">
    <property type="nucleotide sequence ID" value="NC_017668.1"/>
</dbReference>
<proteinExistence type="predicted"/>
<protein>
    <submittedName>
        <fullName evidence="1">Uncharacterized protein</fullName>
    </submittedName>
</protein>
<gene>
    <name evidence="1" type="ordered locus">HBHAL_2279</name>
</gene>
<sequence>MNEIAPALALGMKAIWIHPAGSEWNYKDLKIVKSFEECTKT</sequence>
<accession>I0JKG0</accession>
<dbReference type="STRING" id="866895.HBHAL_2279"/>
<name>I0JKG0_HALH3</name>
<dbReference type="PATRIC" id="fig|866895.3.peg.1289"/>
<evidence type="ECO:0000313" key="2">
    <source>
        <dbReference type="Proteomes" id="UP000007397"/>
    </source>
</evidence>
<reference evidence="1 2" key="1">
    <citation type="journal article" date="2013" name="Environ. Microbiol.">
        <title>Chloride and organic osmolytes: a hybrid strategy to cope with elevated salinities by the moderately halophilic, chloride-dependent bacterium Halobacillus halophilus.</title>
        <authorList>
            <person name="Saum S.H."/>
            <person name="Pfeiffer F."/>
            <person name="Palm P."/>
            <person name="Rampp M."/>
            <person name="Schuster S.C."/>
            <person name="Muller V."/>
            <person name="Oesterhelt D."/>
        </authorList>
    </citation>
    <scope>NUCLEOTIDE SEQUENCE [LARGE SCALE GENOMIC DNA]</scope>
    <source>
        <strain evidence="2">ATCC 35676 / DSM 2266 / JCM 20832 / KCTC 3685 / LMG 17431 / NBRC 102448 / NCIMB 2269</strain>
    </source>
</reference>
<evidence type="ECO:0000313" key="1">
    <source>
        <dbReference type="EMBL" id="CCG44629.1"/>
    </source>
</evidence>
<keyword evidence="2" id="KW-1185">Reference proteome</keyword>
<dbReference type="HOGENOM" id="CLU_3270916_0_0_9"/>
<organism evidence="1 2">
    <name type="scientific">Halobacillus halophilus (strain ATCC 35676 / DSM 2266 / JCM 20832 / KCTC 3685 / LMG 17431 / NBRC 102448 / NCIMB 2269)</name>
    <name type="common">Sporosarcina halophila</name>
    <dbReference type="NCBI Taxonomy" id="866895"/>
    <lineage>
        <taxon>Bacteria</taxon>
        <taxon>Bacillati</taxon>
        <taxon>Bacillota</taxon>
        <taxon>Bacilli</taxon>
        <taxon>Bacillales</taxon>
        <taxon>Bacillaceae</taxon>
        <taxon>Halobacillus</taxon>
    </lineage>
</organism>
<dbReference type="Proteomes" id="UP000007397">
    <property type="component" value="Chromosome"/>
</dbReference>
<dbReference type="AlphaFoldDB" id="I0JKG0"/>
<dbReference type="EMBL" id="HE717023">
    <property type="protein sequence ID" value="CCG44629.1"/>
    <property type="molecule type" value="Genomic_DNA"/>
</dbReference>